<feature type="transmembrane region" description="Helical" evidence="2">
    <location>
        <begin position="546"/>
        <end position="569"/>
    </location>
</feature>
<dbReference type="Pfam" id="PF07664">
    <property type="entry name" value="FeoB_C"/>
    <property type="match status" value="1"/>
</dbReference>
<evidence type="ECO:0000256" key="2">
    <source>
        <dbReference type="SAM" id="Phobius"/>
    </source>
</evidence>
<dbReference type="PANTHER" id="PTHR43185:SF1">
    <property type="entry name" value="FE(2+) TRANSPORTER FEOB"/>
    <property type="match status" value="1"/>
</dbReference>
<dbReference type="GO" id="GO:0005525">
    <property type="term" value="F:GTP binding"/>
    <property type="evidence" value="ECO:0007669"/>
    <property type="project" value="InterPro"/>
</dbReference>
<keyword evidence="2" id="KW-0812">Transmembrane</keyword>
<protein>
    <recommendedName>
        <fullName evidence="1">Ferrous iron transport protein B</fullName>
    </recommendedName>
</protein>
<dbReference type="GO" id="GO:0005886">
    <property type="term" value="C:plasma membrane"/>
    <property type="evidence" value="ECO:0007669"/>
    <property type="project" value="TreeGrafter"/>
</dbReference>
<dbReference type="Pfam" id="PF07670">
    <property type="entry name" value="Gate"/>
    <property type="match status" value="2"/>
</dbReference>
<dbReference type="InterPro" id="IPR011640">
    <property type="entry name" value="Fe2_transport_prot_B_C"/>
</dbReference>
<reference evidence="4 5" key="1">
    <citation type="submission" date="2020-08" db="EMBL/GenBank/DDBJ databases">
        <title>Genome sequencing of Purple Non-Sulfur Bacteria from various extreme environments.</title>
        <authorList>
            <person name="Mayer M."/>
        </authorList>
    </citation>
    <scope>NUCLEOTIDE SEQUENCE [LARGE SCALE GENOMIC DNA]</scope>
    <source>
        <strain evidence="4 5">2761</strain>
    </source>
</reference>
<dbReference type="AlphaFoldDB" id="A0A840G4U8"/>
<dbReference type="InterPro" id="IPR027417">
    <property type="entry name" value="P-loop_NTPase"/>
</dbReference>
<feature type="transmembrane region" description="Helical" evidence="2">
    <location>
        <begin position="385"/>
        <end position="406"/>
    </location>
</feature>
<dbReference type="SUPFAM" id="SSF52540">
    <property type="entry name" value="P-loop containing nucleoside triphosphate hydrolases"/>
    <property type="match status" value="1"/>
</dbReference>
<feature type="transmembrane region" description="Helical" evidence="2">
    <location>
        <begin position="656"/>
        <end position="677"/>
    </location>
</feature>
<dbReference type="PROSITE" id="PS51711">
    <property type="entry name" value="G_FEOB"/>
    <property type="match status" value="1"/>
</dbReference>
<sequence>MSTASAATVTRIPLNGPLLRGERRPRVALVGRALTGKSTIFAAAASPAVRHEHLAGLGGAYQECIVEVGLDQISLVDLPSIRSLLHLPESDQVVLRYLLWGDRWPAIAGHEGEQPATAFPEPDVLIQVVDATSLKQDLELSLELSRLGRPLVIALNRLDEARSKGLYINVRGLSERLGVPVVPTIAHMGKGISTLFKTVVAAARSNSCPLPQSASKHLGDSLETINRIIGKPEIDAAFRMPRRLLVSLLAGNDGYSWNELATHFPQVMPALLAARDAADAALPRPLAEELHADRHHRAAMLFEAVTSARAPEHGAPWRRWLDEVFLHPRWGLFGSLAVFAVVLFFVFEVSAVLDSLSSARLNEWVQQWQPETTSGVIGRAVADGLVGLVGIVVPYMLPLVLLLVALEESGIMYRVAFVLDRGFHRIGLHGGVAVPFLMGLGCNVPAISAAAATSSGRERVVAAILITFVPCSARSAIILALGGKYLGVLGVFVLFLLPLLVIAILGRALAHRFADDTPGLVQEIPAYRLPAWNALWRKTWERTSDIVTVVTPLLVVGSVVLALLSHFGADAVINSALTPVTLWWLGLPVVLGVPILFGILRKELSLLMIYQALGTQEIVPLLDWVQIFTFLVFLTFYIPCLSTFAVMLRTLGRRDALFSVLLSVVGALALAGLARVLGEALRLVV</sequence>
<dbReference type="PANTHER" id="PTHR43185">
    <property type="entry name" value="FERROUS IRON TRANSPORT PROTEIN B"/>
    <property type="match status" value="1"/>
</dbReference>
<dbReference type="RefSeq" id="WP_153115903.1">
    <property type="nucleotide sequence ID" value="NZ_JACIGE010000002.1"/>
</dbReference>
<dbReference type="Gene3D" id="3.40.50.300">
    <property type="entry name" value="P-loop containing nucleotide triphosphate hydrolases"/>
    <property type="match status" value="1"/>
</dbReference>
<feature type="transmembrane region" description="Helical" evidence="2">
    <location>
        <begin position="581"/>
        <end position="600"/>
    </location>
</feature>
<dbReference type="Proteomes" id="UP000587070">
    <property type="component" value="Unassembled WGS sequence"/>
</dbReference>
<gene>
    <name evidence="4" type="ORF">GGD90_000718</name>
</gene>
<comment type="caution">
    <text evidence="4">The sequence shown here is derived from an EMBL/GenBank/DDBJ whole genome shotgun (WGS) entry which is preliminary data.</text>
</comment>
<evidence type="ECO:0000313" key="4">
    <source>
        <dbReference type="EMBL" id="MBB4246361.1"/>
    </source>
</evidence>
<feature type="transmembrane region" description="Helical" evidence="2">
    <location>
        <begin position="426"/>
        <end position="448"/>
    </location>
</feature>
<dbReference type="InterPro" id="IPR050860">
    <property type="entry name" value="FeoB_GTPase"/>
</dbReference>
<dbReference type="OrthoDB" id="9809127at2"/>
<evidence type="ECO:0000256" key="1">
    <source>
        <dbReference type="ARBA" id="ARBA00031200"/>
    </source>
</evidence>
<dbReference type="EMBL" id="JACIGE010000002">
    <property type="protein sequence ID" value="MBB4246361.1"/>
    <property type="molecule type" value="Genomic_DNA"/>
</dbReference>
<dbReference type="GO" id="GO:0015093">
    <property type="term" value="F:ferrous iron transmembrane transporter activity"/>
    <property type="evidence" value="ECO:0007669"/>
    <property type="project" value="InterPro"/>
</dbReference>
<dbReference type="InterPro" id="IPR030389">
    <property type="entry name" value="G_FEOB_dom"/>
</dbReference>
<keyword evidence="2" id="KW-1133">Transmembrane helix</keyword>
<evidence type="ECO:0000313" key="5">
    <source>
        <dbReference type="Proteomes" id="UP000587070"/>
    </source>
</evidence>
<feature type="transmembrane region" description="Helical" evidence="2">
    <location>
        <begin position="485"/>
        <end position="505"/>
    </location>
</feature>
<feature type="domain" description="FeoB-type G" evidence="3">
    <location>
        <begin position="24"/>
        <end position="205"/>
    </location>
</feature>
<organism evidence="4 5">
    <name type="scientific">Rhodocyclus tenuis</name>
    <name type="common">Rhodospirillum tenue</name>
    <dbReference type="NCBI Taxonomy" id="1066"/>
    <lineage>
        <taxon>Bacteria</taxon>
        <taxon>Pseudomonadati</taxon>
        <taxon>Pseudomonadota</taxon>
        <taxon>Betaproteobacteria</taxon>
        <taxon>Rhodocyclales</taxon>
        <taxon>Rhodocyclaceae</taxon>
        <taxon>Rhodocyclus</taxon>
    </lineage>
</organism>
<keyword evidence="2" id="KW-0472">Membrane</keyword>
<feature type="transmembrane region" description="Helical" evidence="2">
    <location>
        <begin position="460"/>
        <end position="479"/>
    </location>
</feature>
<evidence type="ECO:0000259" key="3">
    <source>
        <dbReference type="PROSITE" id="PS51711"/>
    </source>
</evidence>
<name>A0A840G4U8_RHOTE</name>
<dbReference type="InterPro" id="IPR011642">
    <property type="entry name" value="Gate_dom"/>
</dbReference>
<feature type="transmembrane region" description="Helical" evidence="2">
    <location>
        <begin position="621"/>
        <end position="644"/>
    </location>
</feature>
<accession>A0A840G4U8</accession>
<feature type="transmembrane region" description="Helical" evidence="2">
    <location>
        <begin position="330"/>
        <end position="353"/>
    </location>
</feature>
<keyword evidence="5" id="KW-1185">Reference proteome</keyword>
<proteinExistence type="predicted"/>
<dbReference type="Pfam" id="PF02421">
    <property type="entry name" value="FeoB_N"/>
    <property type="match status" value="1"/>
</dbReference>